<feature type="compositionally biased region" description="Low complexity" evidence="1">
    <location>
        <begin position="362"/>
        <end position="375"/>
    </location>
</feature>
<feature type="region of interest" description="Disordered" evidence="1">
    <location>
        <begin position="232"/>
        <end position="256"/>
    </location>
</feature>
<dbReference type="AlphaFoldDB" id="A0AAW1TEA2"/>
<evidence type="ECO:0000313" key="2">
    <source>
        <dbReference type="EMBL" id="KAK9868197.1"/>
    </source>
</evidence>
<organism evidence="2 3">
    <name type="scientific">Apatococcus fuscideae</name>
    <dbReference type="NCBI Taxonomy" id="2026836"/>
    <lineage>
        <taxon>Eukaryota</taxon>
        <taxon>Viridiplantae</taxon>
        <taxon>Chlorophyta</taxon>
        <taxon>core chlorophytes</taxon>
        <taxon>Trebouxiophyceae</taxon>
        <taxon>Chlorellales</taxon>
        <taxon>Chlorellaceae</taxon>
        <taxon>Apatococcus</taxon>
    </lineage>
</organism>
<name>A0AAW1TEA2_9CHLO</name>
<reference evidence="2 3" key="1">
    <citation type="journal article" date="2024" name="Nat. Commun.">
        <title>Phylogenomics reveals the evolutionary origins of lichenization in chlorophyte algae.</title>
        <authorList>
            <person name="Puginier C."/>
            <person name="Libourel C."/>
            <person name="Otte J."/>
            <person name="Skaloud P."/>
            <person name="Haon M."/>
            <person name="Grisel S."/>
            <person name="Petersen M."/>
            <person name="Berrin J.G."/>
            <person name="Delaux P.M."/>
            <person name="Dal Grande F."/>
            <person name="Keller J."/>
        </authorList>
    </citation>
    <scope>NUCLEOTIDE SEQUENCE [LARGE SCALE GENOMIC DNA]</scope>
    <source>
        <strain evidence="2 3">SAG 2523</strain>
    </source>
</reference>
<keyword evidence="3" id="KW-1185">Reference proteome</keyword>
<evidence type="ECO:0000313" key="3">
    <source>
        <dbReference type="Proteomes" id="UP001485043"/>
    </source>
</evidence>
<sequence length="546" mass="61195">MSEEQRKATCDLSTPASSIDPDHYREVFGVLGQDFDNADRGDLSLPDDFEGLVDLMGDERAFTARKMGQGDSPASDETRLLGLAGPYHHPQQNGSLQHRLLEPAGFEIGFSPSMSVSGAGTQTAHGQALAHQNSMYHLQHSRYGHAGAFQGPNKWDIPHGQSHVDPVELTSNPLEYSLPPNLYGMESISQQPADDFYENWTLGPTSGAANRSITNLQDDLAELQTIHKPFALSQRPRQQQLHNGLPAGPHHALGPRRNFQGIEQDLEMEEAWEYQNGAAQEAGHADQHHSEIGLGKRRRGPSSLPDSIRSRGSIKEEEGDPHPSADPDWEPGQEDSPPPQRPNRRSQQGSQHHQEYRKTLMAAAQRGAMPQQQQRPRQHARRPSASELAPLSTTRLGRRRGPERNIPEDIDEEGPWDGRRPGPPRWQVQTQDGRIFPIQRDRAREFGQGGTYGPAWQSRRLSRMGEIGSLVATIRGYSQTMDQQVRRQTQMSMYRISSSAMRHYNPEELPLHPGYGFGPNERMADRLTARLMLSGFLPHVSHWKFF</sequence>
<comment type="caution">
    <text evidence="2">The sequence shown here is derived from an EMBL/GenBank/DDBJ whole genome shotgun (WGS) entry which is preliminary data.</text>
</comment>
<dbReference type="Proteomes" id="UP001485043">
    <property type="component" value="Unassembled WGS sequence"/>
</dbReference>
<feature type="region of interest" description="Disordered" evidence="1">
    <location>
        <begin position="279"/>
        <end position="428"/>
    </location>
</feature>
<gene>
    <name evidence="2" type="ORF">WJX84_000871</name>
</gene>
<protein>
    <submittedName>
        <fullName evidence="2">Uncharacterized protein</fullName>
    </submittedName>
</protein>
<proteinExistence type="predicted"/>
<feature type="compositionally biased region" description="Basic and acidic residues" evidence="1">
    <location>
        <begin position="313"/>
        <end position="325"/>
    </location>
</feature>
<accession>A0AAW1TEA2</accession>
<evidence type="ECO:0000256" key="1">
    <source>
        <dbReference type="SAM" id="MobiDB-lite"/>
    </source>
</evidence>
<feature type="region of interest" description="Disordered" evidence="1">
    <location>
        <begin position="1"/>
        <end position="20"/>
    </location>
</feature>
<dbReference type="EMBL" id="JALJOV010000040">
    <property type="protein sequence ID" value="KAK9868197.1"/>
    <property type="molecule type" value="Genomic_DNA"/>
</dbReference>